<protein>
    <submittedName>
        <fullName evidence="3">Uncharacterized protein</fullName>
    </submittedName>
</protein>
<evidence type="ECO:0000256" key="1">
    <source>
        <dbReference type="SAM" id="MobiDB-lite"/>
    </source>
</evidence>
<feature type="compositionally biased region" description="Acidic residues" evidence="1">
    <location>
        <begin position="107"/>
        <end position="116"/>
    </location>
</feature>
<feature type="compositionally biased region" description="Polar residues" evidence="1">
    <location>
        <begin position="143"/>
        <end position="153"/>
    </location>
</feature>
<dbReference type="Ensembl" id="ENSLCAT00010032332.1">
    <property type="protein sequence ID" value="ENSLCAP00010031614.1"/>
    <property type="gene ID" value="ENSLCAG00010014857.1"/>
</dbReference>
<evidence type="ECO:0000313" key="3">
    <source>
        <dbReference type="Ensembl" id="ENSLCAP00010031614.1"/>
    </source>
</evidence>
<organism evidence="3 4">
    <name type="scientific">Lates calcarifer</name>
    <name type="common">Barramundi</name>
    <name type="synonym">Holocentrus calcarifer</name>
    <dbReference type="NCBI Taxonomy" id="8187"/>
    <lineage>
        <taxon>Eukaryota</taxon>
        <taxon>Metazoa</taxon>
        <taxon>Chordata</taxon>
        <taxon>Craniata</taxon>
        <taxon>Vertebrata</taxon>
        <taxon>Euteleostomi</taxon>
        <taxon>Actinopterygii</taxon>
        <taxon>Neopterygii</taxon>
        <taxon>Teleostei</taxon>
        <taxon>Neoteleostei</taxon>
        <taxon>Acanthomorphata</taxon>
        <taxon>Carangaria</taxon>
        <taxon>Carangaria incertae sedis</taxon>
        <taxon>Centropomidae</taxon>
        <taxon>Lates</taxon>
    </lineage>
</organism>
<feature type="compositionally biased region" description="Low complexity" evidence="1">
    <location>
        <begin position="383"/>
        <end position="398"/>
    </location>
</feature>
<feature type="transmembrane region" description="Helical" evidence="2">
    <location>
        <begin position="55"/>
        <end position="73"/>
    </location>
</feature>
<keyword evidence="2" id="KW-1133">Transmembrane helix</keyword>
<evidence type="ECO:0000256" key="2">
    <source>
        <dbReference type="SAM" id="Phobius"/>
    </source>
</evidence>
<dbReference type="AlphaFoldDB" id="A0A4W6E0V9"/>
<reference evidence="4" key="1">
    <citation type="submission" date="2015-09" db="EMBL/GenBank/DDBJ databases">
        <authorList>
            <person name="Sai Rama Sridatta P."/>
        </authorList>
    </citation>
    <scope>NUCLEOTIDE SEQUENCE [LARGE SCALE GENOMIC DNA]</scope>
</reference>
<evidence type="ECO:0000313" key="4">
    <source>
        <dbReference type="Proteomes" id="UP000314980"/>
    </source>
</evidence>
<feature type="compositionally biased region" description="Polar residues" evidence="1">
    <location>
        <begin position="493"/>
        <end position="510"/>
    </location>
</feature>
<feature type="compositionally biased region" description="Basic residues" evidence="1">
    <location>
        <begin position="155"/>
        <end position="168"/>
    </location>
</feature>
<feature type="compositionally biased region" description="Basic and acidic residues" evidence="1">
    <location>
        <begin position="117"/>
        <end position="142"/>
    </location>
</feature>
<dbReference type="STRING" id="8187.ENSLCAP00010031614"/>
<name>A0A4W6E0V9_LATCA</name>
<feature type="region of interest" description="Disordered" evidence="1">
    <location>
        <begin position="82"/>
        <end position="168"/>
    </location>
</feature>
<sequence>MTRTAVCLSQVNDLSRAERESLLRNDLRPAIKPFKGNKLMLRFATQGHTHTHTHTQVYIITLCILIFTFLLCVSRRQEGAGRRSSQQILHEVRKPKLRRHEGNPEQLLEEEVSQPEDPERRHQEQEASDRETAWDTHLRTHTDTQLTWSTCPRNPSRRRRRRKRRRTATRTWTLTTGWWSTGSEAKGAAARGRWGRGFAGRAEALSVPLVGVGRDGLRPGAEDDLHAIAKEEQEDDDVRRRAGDSPEEHPEPDRWVRVTEQDQILVAPQSDRRPAAAGGEKTGTVSAQIAPPVASGGKTDVRQRLGKRRYSPDRQRSPSPISPRETPPTREPIRDVHRRLGVASQDRGLYSNSSKDRKTGGLWSRLGSSDADSSTGRHDRRPSSSSSGLFSSSSSSGRVGDGGGVDSSRRRRGDGEGEEGEEEEEEEDDSTLPEDVGRHDQTETGASVPQDEEEPTGQPAVAADRDQPRQQRRLRRLKPKLTAAEEEEAGKGQKTSSEPTSPSSLQVQCI</sequence>
<proteinExistence type="predicted"/>
<dbReference type="Proteomes" id="UP000314980">
    <property type="component" value="Unassembled WGS sequence"/>
</dbReference>
<feature type="compositionally biased region" description="Acidic residues" evidence="1">
    <location>
        <begin position="416"/>
        <end position="432"/>
    </location>
</feature>
<feature type="compositionally biased region" description="Basic and acidic residues" evidence="1">
    <location>
        <begin position="227"/>
        <end position="260"/>
    </location>
</feature>
<feature type="compositionally biased region" description="Basic residues" evidence="1">
    <location>
        <begin position="470"/>
        <end position="479"/>
    </location>
</feature>
<keyword evidence="4" id="KW-1185">Reference proteome</keyword>
<reference evidence="3" key="3">
    <citation type="submission" date="2025-09" db="UniProtKB">
        <authorList>
            <consortium name="Ensembl"/>
        </authorList>
    </citation>
    <scope>IDENTIFICATION</scope>
</reference>
<dbReference type="InParanoid" id="A0A4W6E0V9"/>
<reference evidence="3" key="2">
    <citation type="submission" date="2025-08" db="UniProtKB">
        <authorList>
            <consortium name="Ensembl"/>
        </authorList>
    </citation>
    <scope>IDENTIFICATION</scope>
</reference>
<accession>A0A4W6E0V9</accession>
<keyword evidence="2" id="KW-0472">Membrane</keyword>
<keyword evidence="2" id="KW-0812">Transmembrane</keyword>
<feature type="region of interest" description="Disordered" evidence="1">
    <location>
        <begin position="227"/>
        <end position="510"/>
    </location>
</feature>